<dbReference type="EMBL" id="JMSE01000757">
    <property type="protein sequence ID" value="KDN67921.1"/>
    <property type="molecule type" value="Genomic_DNA"/>
</dbReference>
<evidence type="ECO:0000256" key="1">
    <source>
        <dbReference type="SAM" id="Phobius"/>
    </source>
</evidence>
<comment type="caution">
    <text evidence="2">The sequence shown here is derived from an EMBL/GenBank/DDBJ whole genome shotgun (WGS) entry which is preliminary data.</text>
</comment>
<dbReference type="PANTHER" id="PTHR34414">
    <property type="entry name" value="HET DOMAIN-CONTAINING PROTEIN-RELATED"/>
    <property type="match status" value="1"/>
</dbReference>
<keyword evidence="1" id="KW-0812">Transmembrane</keyword>
<feature type="transmembrane region" description="Helical" evidence="1">
    <location>
        <begin position="165"/>
        <end position="191"/>
    </location>
</feature>
<dbReference type="AlphaFoldDB" id="A0A066XQ90"/>
<protein>
    <submittedName>
        <fullName evidence="2">Uncharacterized protein</fullName>
    </submittedName>
</protein>
<dbReference type="eggNOG" id="ENOG502T53Y">
    <property type="taxonomic scope" value="Eukaryota"/>
</dbReference>
<sequence length="218" mass="24361">MPSISNRYRTICSATRSRAETSPLGSEHRGKALGFMRSYERLIRYPSDFELAKEAHLIMSCSIPSRGEKTSPTELTYADFAAFIRSFSNISDAEPSAATQRGLTNRLFSEEQFWQIGDFLKESAASLLFVFAALSLILSAMRVVLAAKSGEDDEGWRVFADVSAWFAVLVIVLVTAVIVGLAAVGFGFWLWQFQFGYRSWRRSCEVIREAKIRNGQGS</sequence>
<proteinExistence type="predicted"/>
<organism evidence="2 3">
    <name type="scientific">Colletotrichum sublineola</name>
    <name type="common">Sorghum anthracnose fungus</name>
    <dbReference type="NCBI Taxonomy" id="1173701"/>
    <lineage>
        <taxon>Eukaryota</taxon>
        <taxon>Fungi</taxon>
        <taxon>Dikarya</taxon>
        <taxon>Ascomycota</taxon>
        <taxon>Pezizomycotina</taxon>
        <taxon>Sordariomycetes</taxon>
        <taxon>Hypocreomycetidae</taxon>
        <taxon>Glomerellales</taxon>
        <taxon>Glomerellaceae</taxon>
        <taxon>Colletotrichum</taxon>
        <taxon>Colletotrichum graminicola species complex</taxon>
    </lineage>
</organism>
<dbReference type="PANTHER" id="PTHR34414:SF1">
    <property type="entry name" value="SUBTILISIN-LIKE SERINE PROTEASE"/>
    <property type="match status" value="1"/>
</dbReference>
<dbReference type="Pfam" id="PF20246">
    <property type="entry name" value="DUF6601"/>
    <property type="match status" value="1"/>
</dbReference>
<feature type="transmembrane region" description="Helical" evidence="1">
    <location>
        <begin position="124"/>
        <end position="145"/>
    </location>
</feature>
<evidence type="ECO:0000313" key="3">
    <source>
        <dbReference type="Proteomes" id="UP000027238"/>
    </source>
</evidence>
<name>A0A066XQ90_COLSU</name>
<dbReference type="Proteomes" id="UP000027238">
    <property type="component" value="Unassembled WGS sequence"/>
</dbReference>
<reference evidence="3" key="1">
    <citation type="journal article" date="2014" name="Genome Announc.">
        <title>Draft genome sequence of Colletotrichum sublineola, a destructive pathogen of cultivated sorghum.</title>
        <authorList>
            <person name="Baroncelli R."/>
            <person name="Sanz-Martin J.M."/>
            <person name="Rech G.E."/>
            <person name="Sukno S.A."/>
            <person name="Thon M.R."/>
        </authorList>
    </citation>
    <scope>NUCLEOTIDE SEQUENCE [LARGE SCALE GENOMIC DNA]</scope>
    <source>
        <strain evidence="3">TX430BB</strain>
    </source>
</reference>
<keyword evidence="1" id="KW-1133">Transmembrane helix</keyword>
<evidence type="ECO:0000313" key="2">
    <source>
        <dbReference type="EMBL" id="KDN67921.1"/>
    </source>
</evidence>
<dbReference type="OrthoDB" id="5086500at2759"/>
<dbReference type="InterPro" id="IPR046536">
    <property type="entry name" value="DUF6601"/>
</dbReference>
<keyword evidence="3" id="KW-1185">Reference proteome</keyword>
<keyword evidence="1" id="KW-0472">Membrane</keyword>
<dbReference type="HOGENOM" id="CLU_1266809_0_0_1"/>
<gene>
    <name evidence="2" type="ORF">CSUB01_10063</name>
</gene>
<accession>A0A066XQ90</accession>
<dbReference type="STRING" id="1173701.A0A066XQ90"/>